<dbReference type="GO" id="GO:0016829">
    <property type="term" value="F:lyase activity"/>
    <property type="evidence" value="ECO:0007669"/>
    <property type="project" value="UniProtKB-KW"/>
</dbReference>
<keyword evidence="5" id="KW-0119">Carbohydrate metabolism</keyword>
<dbReference type="Gene3D" id="3.20.20.70">
    <property type="entry name" value="Aldolase class I"/>
    <property type="match status" value="1"/>
</dbReference>
<keyword evidence="4" id="KW-0456">Lyase</keyword>
<evidence type="ECO:0000256" key="5">
    <source>
        <dbReference type="ARBA" id="ARBA00023277"/>
    </source>
</evidence>
<evidence type="ECO:0000256" key="4">
    <source>
        <dbReference type="ARBA" id="ARBA00023239"/>
    </source>
</evidence>
<name>A0A1F6CSV8_HANXR</name>
<proteinExistence type="inferred from homology"/>
<evidence type="ECO:0000256" key="3">
    <source>
        <dbReference type="ARBA" id="ARBA00011233"/>
    </source>
</evidence>
<dbReference type="SUPFAM" id="SSF51569">
    <property type="entry name" value="Aldolase"/>
    <property type="match status" value="1"/>
</dbReference>
<reference evidence="6 7" key="1">
    <citation type="journal article" date="2016" name="Nat. Commun.">
        <title>Thousands of microbial genomes shed light on interconnected biogeochemical processes in an aquifer system.</title>
        <authorList>
            <person name="Anantharaman K."/>
            <person name="Brown C.T."/>
            <person name="Hug L.A."/>
            <person name="Sharon I."/>
            <person name="Castelle C.J."/>
            <person name="Probst A.J."/>
            <person name="Thomas B.C."/>
            <person name="Singh A."/>
            <person name="Wilkins M.J."/>
            <person name="Karaoz U."/>
            <person name="Brodie E.L."/>
            <person name="Williams K.H."/>
            <person name="Hubbard S.S."/>
            <person name="Banfield J.F."/>
        </authorList>
    </citation>
    <scope>NUCLEOTIDE SEQUENCE [LARGE SCALE GENOMIC DNA]</scope>
    <source>
        <strain evidence="7">RIFCSPLOWO2_12_FULL_64_10</strain>
    </source>
</reference>
<gene>
    <name evidence="6" type="ORF">A3F84_04120</name>
</gene>
<accession>A0A1F6CSV8</accession>
<evidence type="ECO:0000313" key="6">
    <source>
        <dbReference type="EMBL" id="OGG52256.1"/>
    </source>
</evidence>
<comment type="pathway">
    <text evidence="1">Carbohydrate acid metabolism.</text>
</comment>
<protein>
    <submittedName>
        <fullName evidence="6">2-dehydro-3-deoxyphosphogluconate aldolase</fullName>
    </submittedName>
</protein>
<dbReference type="NCBIfam" id="TIGR01182">
    <property type="entry name" value="eda"/>
    <property type="match status" value="1"/>
</dbReference>
<dbReference type="InterPro" id="IPR013785">
    <property type="entry name" value="Aldolase_TIM"/>
</dbReference>
<organism evidence="6 7">
    <name type="scientific">Handelsmanbacteria sp. (strain RIFCSPLOWO2_12_FULL_64_10)</name>
    <dbReference type="NCBI Taxonomy" id="1817868"/>
    <lineage>
        <taxon>Bacteria</taxon>
        <taxon>Candidatus Handelsmaniibacteriota</taxon>
    </lineage>
</organism>
<evidence type="ECO:0000256" key="1">
    <source>
        <dbReference type="ARBA" id="ARBA00004761"/>
    </source>
</evidence>
<dbReference type="AlphaFoldDB" id="A0A1F6CSV8"/>
<dbReference type="EMBL" id="MFKF01000150">
    <property type="protein sequence ID" value="OGG52256.1"/>
    <property type="molecule type" value="Genomic_DNA"/>
</dbReference>
<dbReference type="PANTHER" id="PTHR30246">
    <property type="entry name" value="2-KETO-3-DEOXY-6-PHOSPHOGLUCONATE ALDOLASE"/>
    <property type="match status" value="1"/>
</dbReference>
<dbReference type="CDD" id="cd00452">
    <property type="entry name" value="KDPG_aldolase"/>
    <property type="match status" value="1"/>
</dbReference>
<sequence>MSGVLDRIIDCGVVAVLRADSSAELLNVASALREGGVVAIEVTMTTPGALKVIEEAAARMKDSIIGVGTVLDPETARAAILAGAEYIVSPTLHPGVIEMARRYSKIVMPGAFTPTEILTAWQAGADVVKVFPASVGGPAYFKDVKGPLPQVRLMPTGGVDLTTTGAFIKAGACAVGAGSAMVDKKAVSAGKFDLITETARKFVEEVRKARQG</sequence>
<comment type="subunit">
    <text evidence="3">Homotrimer.</text>
</comment>
<dbReference type="InterPro" id="IPR000887">
    <property type="entry name" value="Aldlse_KDPG_KHG"/>
</dbReference>
<evidence type="ECO:0000313" key="7">
    <source>
        <dbReference type="Proteomes" id="UP000178606"/>
    </source>
</evidence>
<dbReference type="Pfam" id="PF01081">
    <property type="entry name" value="Aldolase"/>
    <property type="match status" value="1"/>
</dbReference>
<dbReference type="Proteomes" id="UP000178606">
    <property type="component" value="Unassembled WGS sequence"/>
</dbReference>
<comment type="caution">
    <text evidence="6">The sequence shown here is derived from an EMBL/GenBank/DDBJ whole genome shotgun (WGS) entry which is preliminary data.</text>
</comment>
<comment type="similarity">
    <text evidence="2">Belongs to the KHG/KDPG aldolase family.</text>
</comment>
<dbReference type="PANTHER" id="PTHR30246:SF1">
    <property type="entry name" value="2-DEHYDRO-3-DEOXY-6-PHOSPHOGALACTONATE ALDOLASE-RELATED"/>
    <property type="match status" value="1"/>
</dbReference>
<evidence type="ECO:0000256" key="2">
    <source>
        <dbReference type="ARBA" id="ARBA00006906"/>
    </source>
</evidence>